<dbReference type="EC" id="3.1.3.15" evidence="3 8"/>
<dbReference type="SUPFAM" id="SSF89550">
    <property type="entry name" value="PHP domain-like"/>
    <property type="match status" value="1"/>
</dbReference>
<keyword evidence="11" id="KW-1185">Reference proteome</keyword>
<dbReference type="RefSeq" id="WP_088076226.1">
    <property type="nucleotide sequence ID" value="NZ_JAHQCR010000030.1"/>
</dbReference>
<comment type="pathway">
    <text evidence="1 8">Amino-acid biosynthesis; L-histidine biosynthesis; L-histidine from 5-phospho-alpha-D-ribose 1-diphosphate: step 8/9.</text>
</comment>
<dbReference type="Pfam" id="PF02811">
    <property type="entry name" value="PHP"/>
    <property type="match status" value="1"/>
</dbReference>
<evidence type="ECO:0000256" key="8">
    <source>
        <dbReference type="RuleBase" id="RU366003"/>
    </source>
</evidence>
<accession>A0ABS6JRC3</accession>
<evidence type="ECO:0000313" key="11">
    <source>
        <dbReference type="Proteomes" id="UP000790580"/>
    </source>
</evidence>
<evidence type="ECO:0000313" key="10">
    <source>
        <dbReference type="EMBL" id="MBU9721108.1"/>
    </source>
</evidence>
<dbReference type="InterPro" id="IPR010140">
    <property type="entry name" value="Histidinol_P_phosphatase_HisJ"/>
</dbReference>
<protein>
    <recommendedName>
        <fullName evidence="3 8">Histidinol-phosphatase</fullName>
        <shortName evidence="8">HolPase</shortName>
        <ecNumber evidence="3 8">3.1.3.15</ecNumber>
    </recommendedName>
</protein>
<dbReference type="Gene3D" id="3.20.20.140">
    <property type="entry name" value="Metal-dependent hydrolases"/>
    <property type="match status" value="1"/>
</dbReference>
<keyword evidence="5 8" id="KW-0378">Hydrolase</keyword>
<gene>
    <name evidence="10" type="primary">hisJ</name>
    <name evidence="10" type="ORF">KS407_06570</name>
</gene>
<evidence type="ECO:0000256" key="4">
    <source>
        <dbReference type="ARBA" id="ARBA00022605"/>
    </source>
</evidence>
<organism evidence="10 11">
    <name type="scientific">Evansella alkalicola</name>
    <dbReference type="NCBI Taxonomy" id="745819"/>
    <lineage>
        <taxon>Bacteria</taxon>
        <taxon>Bacillati</taxon>
        <taxon>Bacillota</taxon>
        <taxon>Bacilli</taxon>
        <taxon>Bacillales</taxon>
        <taxon>Bacillaceae</taxon>
        <taxon>Evansella</taxon>
    </lineage>
</organism>
<dbReference type="InterPro" id="IPR004013">
    <property type="entry name" value="PHP_dom"/>
</dbReference>
<reference evidence="10 11" key="1">
    <citation type="submission" date="2021-06" db="EMBL/GenBank/DDBJ databases">
        <title>Bacillus sp. RD4P76, an endophyte from a halophyte.</title>
        <authorList>
            <person name="Sun J.-Q."/>
        </authorList>
    </citation>
    <scope>NUCLEOTIDE SEQUENCE [LARGE SCALE GENOMIC DNA]</scope>
    <source>
        <strain evidence="10 11">JCM 17098</strain>
    </source>
</reference>
<comment type="catalytic activity">
    <reaction evidence="7 8">
        <text>L-histidinol phosphate + H2O = L-histidinol + phosphate</text>
        <dbReference type="Rhea" id="RHEA:14465"/>
        <dbReference type="ChEBI" id="CHEBI:15377"/>
        <dbReference type="ChEBI" id="CHEBI:43474"/>
        <dbReference type="ChEBI" id="CHEBI:57699"/>
        <dbReference type="ChEBI" id="CHEBI:57980"/>
        <dbReference type="EC" id="3.1.3.15"/>
    </reaction>
</comment>
<dbReference type="PANTHER" id="PTHR21039">
    <property type="entry name" value="HISTIDINOL PHOSPHATASE-RELATED"/>
    <property type="match status" value="1"/>
</dbReference>
<dbReference type="GO" id="GO:0004401">
    <property type="term" value="F:histidinol-phosphatase activity"/>
    <property type="evidence" value="ECO:0007669"/>
    <property type="project" value="UniProtKB-EC"/>
</dbReference>
<dbReference type="PANTHER" id="PTHR21039:SF0">
    <property type="entry name" value="HISTIDINOL-PHOSPHATASE"/>
    <property type="match status" value="1"/>
</dbReference>
<comment type="similarity">
    <text evidence="2 8">Belongs to the PHP hydrolase family. HisK subfamily.</text>
</comment>
<dbReference type="Proteomes" id="UP000790580">
    <property type="component" value="Unassembled WGS sequence"/>
</dbReference>
<evidence type="ECO:0000256" key="1">
    <source>
        <dbReference type="ARBA" id="ARBA00004970"/>
    </source>
</evidence>
<evidence type="ECO:0000259" key="9">
    <source>
        <dbReference type="Pfam" id="PF02811"/>
    </source>
</evidence>
<feature type="domain" description="PHP" evidence="9">
    <location>
        <begin position="8"/>
        <end position="217"/>
    </location>
</feature>
<dbReference type="EMBL" id="JAHQCR010000030">
    <property type="protein sequence ID" value="MBU9721108.1"/>
    <property type="molecule type" value="Genomic_DNA"/>
</dbReference>
<evidence type="ECO:0000256" key="6">
    <source>
        <dbReference type="ARBA" id="ARBA00023102"/>
    </source>
</evidence>
<keyword evidence="6 8" id="KW-0368">Histidine biosynthesis</keyword>
<dbReference type="NCBIfam" id="NF005996">
    <property type="entry name" value="PRK08123.1"/>
    <property type="match status" value="1"/>
</dbReference>
<evidence type="ECO:0000256" key="5">
    <source>
        <dbReference type="ARBA" id="ARBA00022801"/>
    </source>
</evidence>
<evidence type="ECO:0000256" key="3">
    <source>
        <dbReference type="ARBA" id="ARBA00013085"/>
    </source>
</evidence>
<dbReference type="CDD" id="cd12110">
    <property type="entry name" value="PHP_HisPPase_Hisj_like"/>
    <property type="match status" value="1"/>
</dbReference>
<proteinExistence type="inferred from homology"/>
<name>A0ABS6JRC3_9BACI</name>
<sequence>MKENYVYDGHIHSPYCPHGTKDTFHMYIEKALLLGYKEMTFSEHAPLPLAFTDPTPQKDSAIKMEQLHLYLSELKQIKDIYKDEIKINIGLEIDFIEGYEEDTKILLNEWGQYIDDSILSVHFLKKQDKYMCLDFSAEEFKSMIKEFGSLEKLYDKYFETLLLSIESDLGKYKPNRIGHITLVRKFQRLHERSFDDHPYILKVLHALKSHQLSLDLNGAGLVKEHCKEFYPPLSYAKKAMDMGIPLIYGSDAHRADMLGTGLDDLLHVFNNR</sequence>
<dbReference type="InterPro" id="IPR016195">
    <property type="entry name" value="Pol/histidinol_Pase-like"/>
</dbReference>
<keyword evidence="4 8" id="KW-0028">Amino-acid biosynthesis</keyword>
<dbReference type="NCBIfam" id="TIGR01856">
    <property type="entry name" value="hisJ_fam"/>
    <property type="match status" value="1"/>
</dbReference>
<evidence type="ECO:0000256" key="2">
    <source>
        <dbReference type="ARBA" id="ARBA00009152"/>
    </source>
</evidence>
<comment type="caution">
    <text evidence="10">The sequence shown here is derived from an EMBL/GenBank/DDBJ whole genome shotgun (WGS) entry which is preliminary data.</text>
</comment>
<evidence type="ECO:0000256" key="7">
    <source>
        <dbReference type="ARBA" id="ARBA00049158"/>
    </source>
</evidence>